<evidence type="ECO:0000313" key="2">
    <source>
        <dbReference type="EMBL" id="USP82885.1"/>
    </source>
</evidence>
<name>A0A9Q9DYE5_CURCL</name>
<evidence type="ECO:0000256" key="1">
    <source>
        <dbReference type="SAM" id="Phobius"/>
    </source>
</evidence>
<dbReference type="VEuPathDB" id="FungiDB:yc1106_10159"/>
<keyword evidence="1" id="KW-0472">Membrane</keyword>
<dbReference type="AlphaFoldDB" id="A0A9Q9DYE5"/>
<dbReference type="OrthoDB" id="3928484at2759"/>
<dbReference type="EMBL" id="CP089281">
    <property type="protein sequence ID" value="USP82885.1"/>
    <property type="molecule type" value="Genomic_DNA"/>
</dbReference>
<keyword evidence="1" id="KW-0812">Transmembrane</keyword>
<keyword evidence="3" id="KW-1185">Reference proteome</keyword>
<sequence length="185" mass="19741">MPLAIIAVFFTAVKAVCFVTMLLRFDKKTVDQPIMNIVVITALLGTAPHLAYGIAVLSTKPAVKITELTKTVPFTTVDLVSKRADDEWLMVIYNNGSEGDQCGGVANDFSGKSSLCQRLDGVTGKVCADVKVQANVGFAKCDFSFRSDGTSCGGAERQKVTANKGEDSDGVKLFDDVKFVAINCS</sequence>
<proteinExistence type="predicted"/>
<organism evidence="2 3">
    <name type="scientific">Curvularia clavata</name>
    <dbReference type="NCBI Taxonomy" id="95742"/>
    <lineage>
        <taxon>Eukaryota</taxon>
        <taxon>Fungi</taxon>
        <taxon>Dikarya</taxon>
        <taxon>Ascomycota</taxon>
        <taxon>Pezizomycotina</taxon>
        <taxon>Dothideomycetes</taxon>
        <taxon>Pleosporomycetidae</taxon>
        <taxon>Pleosporales</taxon>
        <taxon>Pleosporineae</taxon>
        <taxon>Pleosporaceae</taxon>
        <taxon>Curvularia</taxon>
    </lineage>
</organism>
<reference evidence="2" key="1">
    <citation type="submission" date="2021-12" db="EMBL/GenBank/DDBJ databases">
        <title>Curvularia clavata genome.</title>
        <authorList>
            <person name="Cao Y."/>
        </authorList>
    </citation>
    <scope>NUCLEOTIDE SEQUENCE</scope>
    <source>
        <strain evidence="2">Yc1106</strain>
    </source>
</reference>
<protein>
    <submittedName>
        <fullName evidence="2">Uncharacterized protein</fullName>
    </submittedName>
</protein>
<feature type="transmembrane region" description="Helical" evidence="1">
    <location>
        <begin position="34"/>
        <end position="57"/>
    </location>
</feature>
<evidence type="ECO:0000313" key="3">
    <source>
        <dbReference type="Proteomes" id="UP001056012"/>
    </source>
</evidence>
<accession>A0A9Q9DYE5</accession>
<keyword evidence="1" id="KW-1133">Transmembrane helix</keyword>
<dbReference type="Proteomes" id="UP001056012">
    <property type="component" value="Chromosome 8"/>
</dbReference>
<gene>
    <name evidence="2" type="ORF">yc1106_10159</name>
</gene>